<evidence type="ECO:0000313" key="5">
    <source>
        <dbReference type="EMBL" id="MXQ67521.1"/>
    </source>
</evidence>
<dbReference type="OrthoDB" id="9804819at2"/>
<feature type="signal peptide" evidence="3">
    <location>
        <begin position="1"/>
        <end position="25"/>
    </location>
</feature>
<evidence type="ECO:0000259" key="4">
    <source>
        <dbReference type="SMART" id="SM00939"/>
    </source>
</evidence>
<dbReference type="InterPro" id="IPR029058">
    <property type="entry name" value="AB_hydrolase_fold"/>
</dbReference>
<dbReference type="InterPro" id="IPR000383">
    <property type="entry name" value="Xaa-Pro-like_dom"/>
</dbReference>
<dbReference type="InterPro" id="IPR013736">
    <property type="entry name" value="Xaa-Pro_dipept_C"/>
</dbReference>
<comment type="caution">
    <text evidence="5">The sequence shown here is derived from an EMBL/GenBank/DDBJ whole genome shotgun (WGS) entry which is preliminary data.</text>
</comment>
<evidence type="ECO:0000256" key="3">
    <source>
        <dbReference type="SAM" id="SignalP"/>
    </source>
</evidence>
<dbReference type="SMART" id="SM00939">
    <property type="entry name" value="PepX_C"/>
    <property type="match status" value="1"/>
</dbReference>
<dbReference type="GO" id="GO:0052689">
    <property type="term" value="F:carboxylic ester hydrolase activity"/>
    <property type="evidence" value="ECO:0007669"/>
    <property type="project" value="UniProtKB-ARBA"/>
</dbReference>
<dbReference type="AlphaFoldDB" id="A0A6I4WD08"/>
<evidence type="ECO:0000313" key="6">
    <source>
        <dbReference type="Proteomes" id="UP000431901"/>
    </source>
</evidence>
<dbReference type="PANTHER" id="PTHR22946">
    <property type="entry name" value="DIENELACTONE HYDROLASE DOMAIN-CONTAINING PROTEIN-RELATED"/>
    <property type="match status" value="1"/>
</dbReference>
<organism evidence="5 6">
    <name type="scientific">Actinomadura rayongensis</name>
    <dbReference type="NCBI Taxonomy" id="1429076"/>
    <lineage>
        <taxon>Bacteria</taxon>
        <taxon>Bacillati</taxon>
        <taxon>Actinomycetota</taxon>
        <taxon>Actinomycetes</taxon>
        <taxon>Streptosporangiales</taxon>
        <taxon>Thermomonosporaceae</taxon>
        <taxon>Actinomadura</taxon>
    </lineage>
</organism>
<keyword evidence="3" id="KW-0732">Signal</keyword>
<name>A0A6I4WD08_9ACTN</name>
<evidence type="ECO:0000256" key="1">
    <source>
        <dbReference type="ARBA" id="ARBA00008645"/>
    </source>
</evidence>
<reference evidence="5 6" key="1">
    <citation type="submission" date="2019-12" db="EMBL/GenBank/DDBJ databases">
        <title>Nocardia macrotermitis sp. nov. and Nocardia aurantia sp. nov., isolated from the gut of the fungus growing-termite Macrotermes natalensis.</title>
        <authorList>
            <person name="Christine B."/>
            <person name="Rene B."/>
        </authorList>
    </citation>
    <scope>NUCLEOTIDE SEQUENCE [LARGE SCALE GENOMIC DNA]</scope>
    <source>
        <strain evidence="5 6">DSM 102126</strain>
    </source>
</reference>
<dbReference type="Pfam" id="PF02129">
    <property type="entry name" value="Peptidase_S15"/>
    <property type="match status" value="1"/>
</dbReference>
<accession>A0A6I4WD08</accession>
<protein>
    <submittedName>
        <fullName evidence="5">Peptidase S15</fullName>
    </submittedName>
</protein>
<keyword evidence="2" id="KW-0378">Hydrolase</keyword>
<sequence length="486" mass="50720">MARRPVLPVAVAGALVLAGAVPAHAAGGRSAEVTSFDGTKIATYFFPAAGLKQGAKAPTILLGHGWGGRAATDPAKGDLKAFTTAGYNVVTWNARGFGSPGAAHVDRPEVEGRDVRKIIDWTAKQPEAQLDRKNDPRLGMAGGSYGGGIQLVAAGTDARVDAIVPTIAFTNVRRSLYPDDVFKAGWGLLLCAGGMLNGNRVADQVARGCAEGLLTGTLSDATARWFEGAGAGDLVKNIKIPTLVVQGTVDTLFTLREGIGFYQRIKANGAPVKMIWFCGGHGECTTKPGPADRLTARTLAWFDRYLKKKNVPTGPGFEYIDQDGVYRSAPAYPPKPTGALKAKGKGRLTISPFDSSGSQIAAAPASHALDIPIPAPRAPGQALGVPHLTFTYKGNAFNDRTALYAQIVDQKTGVVVGNQATPLPVTLDGEKRTLTRDLEAVSWTVAPGSRLVLQITDGTALFTGQKAAGAVDVTGASLTVPTTGQR</sequence>
<evidence type="ECO:0000256" key="2">
    <source>
        <dbReference type="ARBA" id="ARBA00022801"/>
    </source>
</evidence>
<dbReference type="GO" id="GO:0008239">
    <property type="term" value="F:dipeptidyl-peptidase activity"/>
    <property type="evidence" value="ECO:0007669"/>
    <property type="project" value="InterPro"/>
</dbReference>
<keyword evidence="6" id="KW-1185">Reference proteome</keyword>
<gene>
    <name evidence="5" type="ORF">GQ466_26230</name>
</gene>
<proteinExistence type="inferred from homology"/>
<dbReference type="SUPFAM" id="SSF53474">
    <property type="entry name" value="alpha/beta-Hydrolases"/>
    <property type="match status" value="1"/>
</dbReference>
<dbReference type="PANTHER" id="PTHR22946:SF9">
    <property type="entry name" value="POLYKETIDE TRANSFERASE AF380"/>
    <property type="match status" value="1"/>
</dbReference>
<dbReference type="Proteomes" id="UP000431901">
    <property type="component" value="Unassembled WGS sequence"/>
</dbReference>
<feature type="chain" id="PRO_5026350597" evidence="3">
    <location>
        <begin position="26"/>
        <end position="486"/>
    </location>
</feature>
<dbReference type="Gene3D" id="3.40.50.1820">
    <property type="entry name" value="alpha/beta hydrolase"/>
    <property type="match status" value="1"/>
</dbReference>
<dbReference type="InterPro" id="IPR050261">
    <property type="entry name" value="FrsA_esterase"/>
</dbReference>
<dbReference type="EMBL" id="WUTW01000007">
    <property type="protein sequence ID" value="MXQ67521.1"/>
    <property type="molecule type" value="Genomic_DNA"/>
</dbReference>
<feature type="domain" description="Xaa-Pro dipeptidyl-peptidase C-terminal" evidence="4">
    <location>
        <begin position="299"/>
        <end position="482"/>
    </location>
</feature>
<dbReference type="RefSeq" id="WP_161105693.1">
    <property type="nucleotide sequence ID" value="NZ_JBHLYI010000008.1"/>
</dbReference>
<comment type="similarity">
    <text evidence="1">Belongs to the AB hydrolase superfamily.</text>
</comment>